<dbReference type="InterPro" id="IPR052526">
    <property type="entry name" value="HTH-type_Bedaq_tolerance"/>
</dbReference>
<dbReference type="SUPFAM" id="SSF46785">
    <property type="entry name" value="Winged helix' DNA-binding domain"/>
    <property type="match status" value="1"/>
</dbReference>
<comment type="caution">
    <text evidence="2">The sequence shown here is derived from an EMBL/GenBank/DDBJ whole genome shotgun (WGS) entry which is preliminary data.</text>
</comment>
<proteinExistence type="predicted"/>
<dbReference type="OrthoDB" id="3216907at2"/>
<dbReference type="Proteomes" id="UP000318578">
    <property type="component" value="Unassembled WGS sequence"/>
</dbReference>
<dbReference type="PROSITE" id="PS50995">
    <property type="entry name" value="HTH_MARR_2"/>
    <property type="match status" value="1"/>
</dbReference>
<keyword evidence="3" id="KW-1185">Reference proteome</keyword>
<dbReference type="Gene3D" id="1.10.10.10">
    <property type="entry name" value="Winged helix-like DNA-binding domain superfamily/Winged helix DNA-binding domain"/>
    <property type="match status" value="1"/>
</dbReference>
<dbReference type="PANTHER" id="PTHR39515">
    <property type="entry name" value="CONSERVED PROTEIN"/>
    <property type="match status" value="1"/>
</dbReference>
<feature type="domain" description="HTH marR-type" evidence="1">
    <location>
        <begin position="6"/>
        <end position="137"/>
    </location>
</feature>
<dbReference type="EMBL" id="VJZA01000022">
    <property type="protein sequence ID" value="TVT21940.1"/>
    <property type="molecule type" value="Genomic_DNA"/>
</dbReference>
<dbReference type="RefSeq" id="WP_144638907.1">
    <property type="nucleotide sequence ID" value="NZ_BNAX01000015.1"/>
</dbReference>
<sequence>MDAEDVSRLRAVISRLARQLNATSTGEGLTPTQASVLGLVTFRGPLGLAELTELEGLNPTMLSRVVRKLDEDGLIRRLPDPSDLRAVRVAVTPEGALVHDRIRTLRTQAVSDCLDHLPEHIGKELLAALPALEALEEELKSARSE</sequence>
<evidence type="ECO:0000313" key="2">
    <source>
        <dbReference type="EMBL" id="TVT21940.1"/>
    </source>
</evidence>
<evidence type="ECO:0000259" key="1">
    <source>
        <dbReference type="PROSITE" id="PS50995"/>
    </source>
</evidence>
<dbReference type="InterPro" id="IPR000835">
    <property type="entry name" value="HTH_MarR-typ"/>
</dbReference>
<name>A0A558ACE4_9PSEU</name>
<protein>
    <submittedName>
        <fullName evidence="2">MarR family transcriptional regulator</fullName>
    </submittedName>
</protein>
<reference evidence="2 3" key="1">
    <citation type="submission" date="2019-07" db="EMBL/GenBank/DDBJ databases">
        <title>New species of Amycolatopsis and Streptomyces.</title>
        <authorList>
            <person name="Duangmal K."/>
            <person name="Teo W.F.A."/>
            <person name="Lipun K."/>
        </authorList>
    </citation>
    <scope>NUCLEOTIDE SEQUENCE [LARGE SCALE GENOMIC DNA]</scope>
    <source>
        <strain evidence="2 3">JCM 30562</strain>
    </source>
</reference>
<dbReference type="GO" id="GO:0003700">
    <property type="term" value="F:DNA-binding transcription factor activity"/>
    <property type="evidence" value="ECO:0007669"/>
    <property type="project" value="InterPro"/>
</dbReference>
<dbReference type="InterPro" id="IPR036390">
    <property type="entry name" value="WH_DNA-bd_sf"/>
</dbReference>
<accession>A0A558ACE4</accession>
<dbReference type="Pfam" id="PF01047">
    <property type="entry name" value="MarR"/>
    <property type="match status" value="1"/>
</dbReference>
<dbReference type="PANTHER" id="PTHR39515:SF2">
    <property type="entry name" value="HTH-TYPE TRANSCRIPTIONAL REGULATOR RV0880"/>
    <property type="match status" value="1"/>
</dbReference>
<dbReference type="InterPro" id="IPR036388">
    <property type="entry name" value="WH-like_DNA-bd_sf"/>
</dbReference>
<organism evidence="2 3">
    <name type="scientific">Amycolatopsis acidiphila</name>
    <dbReference type="NCBI Taxonomy" id="715473"/>
    <lineage>
        <taxon>Bacteria</taxon>
        <taxon>Bacillati</taxon>
        <taxon>Actinomycetota</taxon>
        <taxon>Actinomycetes</taxon>
        <taxon>Pseudonocardiales</taxon>
        <taxon>Pseudonocardiaceae</taxon>
        <taxon>Amycolatopsis</taxon>
    </lineage>
</organism>
<evidence type="ECO:0000313" key="3">
    <source>
        <dbReference type="Proteomes" id="UP000318578"/>
    </source>
</evidence>
<gene>
    <name evidence="2" type="ORF">FNH06_15415</name>
</gene>
<dbReference type="AlphaFoldDB" id="A0A558ACE4"/>
<dbReference type="SMART" id="SM00347">
    <property type="entry name" value="HTH_MARR"/>
    <property type="match status" value="1"/>
</dbReference>